<feature type="transmembrane region" description="Helical" evidence="1">
    <location>
        <begin position="156"/>
        <end position="175"/>
    </location>
</feature>
<evidence type="ECO:0000259" key="2">
    <source>
        <dbReference type="Pfam" id="PF24840"/>
    </source>
</evidence>
<keyword evidence="1" id="KW-0812">Transmembrane</keyword>
<reference evidence="3" key="1">
    <citation type="submission" date="2023-03" db="EMBL/GenBank/DDBJ databases">
        <title>Mating type loci evolution in Malassezia.</title>
        <authorList>
            <person name="Coelho M.A."/>
        </authorList>
    </citation>
    <scope>NUCLEOTIDE SEQUENCE</scope>
    <source>
        <strain evidence="3">CBS 9431</strain>
    </source>
</reference>
<dbReference type="InterPro" id="IPR057514">
    <property type="entry name" value="NTF2_SigF"/>
</dbReference>
<name>A0AAF0JEC9_9BASI</name>
<dbReference type="PANTHER" id="PTHR35393">
    <property type="entry name" value="CHROMOSOME 1, WHOLE GENOME SHOTGUN SEQUENCE"/>
    <property type="match status" value="1"/>
</dbReference>
<protein>
    <recommendedName>
        <fullName evidence="2">SigF-like NTF2-like domain-containing protein</fullName>
    </recommendedName>
</protein>
<evidence type="ECO:0000256" key="1">
    <source>
        <dbReference type="SAM" id="Phobius"/>
    </source>
</evidence>
<keyword evidence="1" id="KW-0472">Membrane</keyword>
<accession>A0AAF0JEC9</accession>
<sequence length="182" mass="20959">MENPRKEITGVVEGLCSAKNADSQRDVLQRYFTNDASFDHPLCAVSSYPGSRDTGVLPIYQWLRIMFLDTLIKVHDIGFDQETNRLFVRVTQQLRWRLSPIRHFYAPTVELVVLLDLSKGSDGKLYIARQVDLYAVQQVTHFIIPYSKEVIEYIKLFAGFMCLVLAVLFQTLGFWRLSAKHA</sequence>
<feature type="domain" description="SigF-like NTF2-like" evidence="2">
    <location>
        <begin position="1"/>
        <end position="174"/>
    </location>
</feature>
<dbReference type="PANTHER" id="PTHR35393:SF1">
    <property type="entry name" value="SNOAL-LIKE DOMAIN-CONTAINING PROTEIN"/>
    <property type="match status" value="1"/>
</dbReference>
<dbReference type="Proteomes" id="UP001217754">
    <property type="component" value="Chromosome 1"/>
</dbReference>
<keyword evidence="4" id="KW-1185">Reference proteome</keyword>
<evidence type="ECO:0000313" key="3">
    <source>
        <dbReference type="EMBL" id="WFD37771.1"/>
    </source>
</evidence>
<dbReference type="AlphaFoldDB" id="A0AAF0JEC9"/>
<dbReference type="Pfam" id="PF24840">
    <property type="entry name" value="NTF2_SigF"/>
    <property type="match status" value="1"/>
</dbReference>
<organism evidence="3 4">
    <name type="scientific">Malassezia japonica</name>
    <dbReference type="NCBI Taxonomy" id="223818"/>
    <lineage>
        <taxon>Eukaryota</taxon>
        <taxon>Fungi</taxon>
        <taxon>Dikarya</taxon>
        <taxon>Basidiomycota</taxon>
        <taxon>Ustilaginomycotina</taxon>
        <taxon>Malasseziomycetes</taxon>
        <taxon>Malasseziales</taxon>
        <taxon>Malasseziaceae</taxon>
        <taxon>Malassezia</taxon>
    </lineage>
</organism>
<dbReference type="RefSeq" id="XP_060120668.1">
    <property type="nucleotide sequence ID" value="XM_060264685.1"/>
</dbReference>
<gene>
    <name evidence="3" type="ORF">MJAP1_000718</name>
</gene>
<keyword evidence="1" id="KW-1133">Transmembrane helix</keyword>
<proteinExistence type="predicted"/>
<dbReference type="EMBL" id="CP119958">
    <property type="protein sequence ID" value="WFD37771.1"/>
    <property type="molecule type" value="Genomic_DNA"/>
</dbReference>
<dbReference type="GeneID" id="85224367"/>
<evidence type="ECO:0000313" key="4">
    <source>
        <dbReference type="Proteomes" id="UP001217754"/>
    </source>
</evidence>